<accession>A0A2P8GT08</accession>
<proteinExistence type="predicted"/>
<comment type="caution">
    <text evidence="3">The sequence shown here is derived from an EMBL/GenBank/DDBJ whole genome shotgun (WGS) entry which is preliminary data.</text>
</comment>
<dbReference type="EMBL" id="PYAU01000001">
    <property type="protein sequence ID" value="PSL37085.1"/>
    <property type="molecule type" value="Genomic_DNA"/>
</dbReference>
<evidence type="ECO:0000313" key="4">
    <source>
        <dbReference type="EMBL" id="RUQ82010.1"/>
    </source>
</evidence>
<keyword evidence="2" id="KW-0812">Transmembrane</keyword>
<feature type="compositionally biased region" description="Low complexity" evidence="1">
    <location>
        <begin position="38"/>
        <end position="85"/>
    </location>
</feature>
<feature type="region of interest" description="Disordered" evidence="1">
    <location>
        <begin position="1"/>
        <end position="104"/>
    </location>
</feature>
<reference evidence="3 5" key="1">
    <citation type="submission" date="2018-03" db="EMBL/GenBank/DDBJ databases">
        <title>Genomic Encyclopedia of Archaeal and Bacterial Type Strains, Phase II (KMG-II): from individual species to whole genera.</title>
        <authorList>
            <person name="Goeker M."/>
        </authorList>
    </citation>
    <scope>NUCLEOTIDE SEQUENCE [LARGE SCALE GENOMIC DNA]</scope>
    <source>
        <strain evidence="3 5">DSM 21548</strain>
    </source>
</reference>
<keyword evidence="2" id="KW-0472">Membrane</keyword>
<keyword evidence="6" id="KW-1185">Reference proteome</keyword>
<keyword evidence="2" id="KW-1133">Transmembrane helix</keyword>
<evidence type="ECO:0000256" key="1">
    <source>
        <dbReference type="SAM" id="MobiDB-lite"/>
    </source>
</evidence>
<feature type="compositionally biased region" description="Basic and acidic residues" evidence="1">
    <location>
        <begin position="9"/>
        <end position="27"/>
    </location>
</feature>
<feature type="transmembrane region" description="Helical" evidence="2">
    <location>
        <begin position="107"/>
        <end position="131"/>
    </location>
</feature>
<organism evidence="3 5">
    <name type="scientific">Labedella gwakjiensis</name>
    <dbReference type="NCBI Taxonomy" id="390269"/>
    <lineage>
        <taxon>Bacteria</taxon>
        <taxon>Bacillati</taxon>
        <taxon>Actinomycetota</taxon>
        <taxon>Actinomycetes</taxon>
        <taxon>Micrococcales</taxon>
        <taxon>Microbacteriaceae</taxon>
        <taxon>Labedella</taxon>
    </lineage>
</organism>
<dbReference type="EMBL" id="RZGY01000004">
    <property type="protein sequence ID" value="RUQ82010.1"/>
    <property type="molecule type" value="Genomic_DNA"/>
</dbReference>
<dbReference type="RefSeq" id="WP_106562273.1">
    <property type="nucleotide sequence ID" value="NZ_PYAU01000001.1"/>
</dbReference>
<dbReference type="AlphaFoldDB" id="A0A2P8GT08"/>
<evidence type="ECO:0000256" key="2">
    <source>
        <dbReference type="SAM" id="Phobius"/>
    </source>
</evidence>
<gene>
    <name evidence="3" type="ORF">CLV49_0691</name>
    <name evidence="4" type="ORF">ELQ93_17140</name>
</gene>
<dbReference type="Proteomes" id="UP000268291">
    <property type="component" value="Unassembled WGS sequence"/>
</dbReference>
<evidence type="ECO:0000313" key="5">
    <source>
        <dbReference type="Proteomes" id="UP000241203"/>
    </source>
</evidence>
<reference evidence="4 6" key="2">
    <citation type="submission" date="2018-12" db="EMBL/GenBank/DDBJ databases">
        <authorList>
            <person name="hu s."/>
            <person name="Xu Y."/>
            <person name="Xu B."/>
            <person name="Li F."/>
        </authorList>
    </citation>
    <scope>NUCLEOTIDE SEQUENCE [LARGE SCALE GENOMIC DNA]</scope>
    <source>
        <strain evidence="4 6">KSW2-17</strain>
    </source>
</reference>
<protein>
    <submittedName>
        <fullName evidence="3">Uncharacterized protein</fullName>
    </submittedName>
</protein>
<feature type="region of interest" description="Disordered" evidence="1">
    <location>
        <begin position="126"/>
        <end position="177"/>
    </location>
</feature>
<evidence type="ECO:0000313" key="6">
    <source>
        <dbReference type="Proteomes" id="UP000268291"/>
    </source>
</evidence>
<feature type="compositionally biased region" description="Pro residues" evidence="1">
    <location>
        <begin position="91"/>
        <end position="100"/>
    </location>
</feature>
<evidence type="ECO:0000313" key="3">
    <source>
        <dbReference type="EMBL" id="PSL37085.1"/>
    </source>
</evidence>
<sequence>MTTNTSRIGGDDDTRAQSDRPAQDTEVHGSPTHGEPVAAPDAQSQSAQGQSAQANDPQAHTAQAQTGQAYPGQPYPGQAYPGQGYSEQSTPPWPTPAPPSPRKRRKALAITGIVVGALVLLGGAFGGGVAVGTSLRPGPGQFSEQMMPGGGQLPQPPSQDGSGELPGDDGSTDGSSS</sequence>
<name>A0A2P8GT08_9MICO</name>
<dbReference type="Proteomes" id="UP000241203">
    <property type="component" value="Unassembled WGS sequence"/>
</dbReference>